<feature type="compositionally biased region" description="Acidic residues" evidence="1">
    <location>
        <begin position="38"/>
        <end position="50"/>
    </location>
</feature>
<comment type="caution">
    <text evidence="2">The sequence shown here is derived from an EMBL/GenBank/DDBJ whole genome shotgun (WGS) entry which is preliminary data.</text>
</comment>
<organism evidence="2 3">
    <name type="scientific">Panicum virgatum</name>
    <name type="common">Blackwell switchgrass</name>
    <dbReference type="NCBI Taxonomy" id="38727"/>
    <lineage>
        <taxon>Eukaryota</taxon>
        <taxon>Viridiplantae</taxon>
        <taxon>Streptophyta</taxon>
        <taxon>Embryophyta</taxon>
        <taxon>Tracheophyta</taxon>
        <taxon>Spermatophyta</taxon>
        <taxon>Magnoliopsida</taxon>
        <taxon>Liliopsida</taxon>
        <taxon>Poales</taxon>
        <taxon>Poaceae</taxon>
        <taxon>PACMAD clade</taxon>
        <taxon>Panicoideae</taxon>
        <taxon>Panicodae</taxon>
        <taxon>Paniceae</taxon>
        <taxon>Panicinae</taxon>
        <taxon>Panicum</taxon>
        <taxon>Panicum sect. Hiantes</taxon>
    </lineage>
</organism>
<proteinExistence type="predicted"/>
<protein>
    <submittedName>
        <fullName evidence="2">Uncharacterized protein</fullName>
    </submittedName>
</protein>
<accession>A0A8T0PWZ5</accession>
<evidence type="ECO:0000313" key="2">
    <source>
        <dbReference type="EMBL" id="KAG2562524.1"/>
    </source>
</evidence>
<evidence type="ECO:0000313" key="3">
    <source>
        <dbReference type="Proteomes" id="UP000823388"/>
    </source>
</evidence>
<sequence>MTELPCLAGDEAPWRSSPTRLVEGGVPPAEKDAGERDGGDEEGEEGEEEEGLQRALIARRTASPPCVPSPLELKVADGGRSPHAAPALLLTSVRSISIGARGHNGDGSGRVRFDSAAWVLDLAMLSSIRPPGPRYDHAEAELDSATWDPAYVGG</sequence>
<evidence type="ECO:0000256" key="1">
    <source>
        <dbReference type="SAM" id="MobiDB-lite"/>
    </source>
</evidence>
<dbReference type="AlphaFoldDB" id="A0A8T0PWZ5"/>
<name>A0A8T0PWZ5_PANVG</name>
<keyword evidence="3" id="KW-1185">Reference proteome</keyword>
<gene>
    <name evidence="2" type="ORF">PVAP13_8KG282800</name>
</gene>
<reference evidence="2" key="1">
    <citation type="submission" date="2020-05" db="EMBL/GenBank/DDBJ databases">
        <title>WGS assembly of Panicum virgatum.</title>
        <authorList>
            <person name="Lovell J.T."/>
            <person name="Jenkins J."/>
            <person name="Shu S."/>
            <person name="Juenger T.E."/>
            <person name="Schmutz J."/>
        </authorList>
    </citation>
    <scope>NUCLEOTIDE SEQUENCE</scope>
    <source>
        <strain evidence="2">AP13</strain>
    </source>
</reference>
<dbReference type="Proteomes" id="UP000823388">
    <property type="component" value="Chromosome 8K"/>
</dbReference>
<dbReference type="EMBL" id="CM029051">
    <property type="protein sequence ID" value="KAG2562524.1"/>
    <property type="molecule type" value="Genomic_DNA"/>
</dbReference>
<feature type="region of interest" description="Disordered" evidence="1">
    <location>
        <begin position="1"/>
        <end position="54"/>
    </location>
</feature>